<evidence type="ECO:0000313" key="6">
    <source>
        <dbReference type="EMBL" id="POF62821.1"/>
    </source>
</evidence>
<protein>
    <submittedName>
        <fullName evidence="6">Uncharacterized protein</fullName>
    </submittedName>
</protein>
<gene>
    <name evidence="6" type="ORF">KMAL_15430</name>
</gene>
<evidence type="ECO:0000256" key="5">
    <source>
        <dbReference type="SAM" id="Phobius"/>
    </source>
</evidence>
<feature type="transmembrane region" description="Helical" evidence="5">
    <location>
        <begin position="50"/>
        <end position="71"/>
    </location>
</feature>
<keyword evidence="3 5" id="KW-1133">Transmembrane helix</keyword>
<evidence type="ECO:0000313" key="7">
    <source>
        <dbReference type="Proteomes" id="UP000237344"/>
    </source>
</evidence>
<dbReference type="Proteomes" id="UP000237344">
    <property type="component" value="Unassembled WGS sequence"/>
</dbReference>
<feature type="transmembrane region" description="Helical" evidence="5">
    <location>
        <begin position="83"/>
        <end position="104"/>
    </location>
</feature>
<dbReference type="OrthoDB" id="7284121at2"/>
<evidence type="ECO:0000256" key="3">
    <source>
        <dbReference type="ARBA" id="ARBA00022989"/>
    </source>
</evidence>
<keyword evidence="7" id="KW-1185">Reference proteome</keyword>
<accession>A0A2S3W1T2</accession>
<evidence type="ECO:0000256" key="2">
    <source>
        <dbReference type="ARBA" id="ARBA00022692"/>
    </source>
</evidence>
<proteinExistence type="predicted"/>
<feature type="transmembrane region" description="Helical" evidence="5">
    <location>
        <begin position="125"/>
        <end position="152"/>
    </location>
</feature>
<dbReference type="EMBL" id="POTC01000016">
    <property type="protein sequence ID" value="POF62821.1"/>
    <property type="molecule type" value="Genomic_DNA"/>
</dbReference>
<evidence type="ECO:0000256" key="4">
    <source>
        <dbReference type="ARBA" id="ARBA00023136"/>
    </source>
</evidence>
<dbReference type="RefSeq" id="WP_146044176.1">
    <property type="nucleotide sequence ID" value="NZ_NKUE01000017.1"/>
</dbReference>
<reference evidence="6 7" key="1">
    <citation type="submission" date="2018-01" db="EMBL/GenBank/DDBJ databases">
        <title>Draft Genome Sequence of Komagataeibacter maltaceti LMG 1529, a Vinegar Producing Acetic Acid Bacterium Isolated from Malt Vinegar Brewery Acetifiers.</title>
        <authorList>
            <person name="Zhang Q."/>
            <person name="Hollensteiner J."/>
            <person name="Poehlein A."/>
            <person name="Daniel R."/>
        </authorList>
    </citation>
    <scope>NUCLEOTIDE SEQUENCE [LARGE SCALE GENOMIC DNA]</scope>
    <source>
        <strain evidence="6 7">LMG 1529</strain>
    </source>
</reference>
<comment type="caution">
    <text evidence="6">The sequence shown here is derived from an EMBL/GenBank/DDBJ whole genome shotgun (WGS) entry which is preliminary data.</text>
</comment>
<name>A0A2S3W1T2_9PROT</name>
<keyword evidence="2 5" id="KW-0812">Transmembrane</keyword>
<dbReference type="AlphaFoldDB" id="A0A2S3W1T2"/>
<sequence length="160" mass="16420">MMPRPPVPDGRGMLFLMAGECALTAFAMAALIVVVCMLARRRMPWGPAAVQAMLLLLLLPGVGGALCLPRLSGSAIGAGAWPVLQGMLLCPLVTVLPLRSLLRVPASISRTAWGLGAGTWMRARLLWLPLLGPSLVLSACAGLGMGVLAAMADVGPGVGT</sequence>
<feature type="transmembrane region" description="Helical" evidence="5">
    <location>
        <begin position="12"/>
        <end position="38"/>
    </location>
</feature>
<dbReference type="InterPro" id="IPR035906">
    <property type="entry name" value="MetI-like_sf"/>
</dbReference>
<dbReference type="SUPFAM" id="SSF161098">
    <property type="entry name" value="MetI-like"/>
    <property type="match status" value="1"/>
</dbReference>
<keyword evidence="4 5" id="KW-0472">Membrane</keyword>
<organism evidence="6 7">
    <name type="scientific">Novacetimonas maltaceti</name>
    <dbReference type="NCBI Taxonomy" id="1203393"/>
    <lineage>
        <taxon>Bacteria</taxon>
        <taxon>Pseudomonadati</taxon>
        <taxon>Pseudomonadota</taxon>
        <taxon>Alphaproteobacteria</taxon>
        <taxon>Acetobacterales</taxon>
        <taxon>Acetobacteraceae</taxon>
        <taxon>Novacetimonas</taxon>
    </lineage>
</organism>
<evidence type="ECO:0000256" key="1">
    <source>
        <dbReference type="ARBA" id="ARBA00004141"/>
    </source>
</evidence>
<comment type="subcellular location">
    <subcellularLocation>
        <location evidence="1">Membrane</location>
        <topology evidence="1">Multi-pass membrane protein</topology>
    </subcellularLocation>
</comment>
<dbReference type="GO" id="GO:0016020">
    <property type="term" value="C:membrane"/>
    <property type="evidence" value="ECO:0007669"/>
    <property type="project" value="UniProtKB-SubCell"/>
</dbReference>